<keyword evidence="1" id="KW-0479">Metal-binding</keyword>
<reference evidence="6" key="3">
    <citation type="submission" date="2023-04" db="EMBL/GenBank/DDBJ databases">
        <title>WGS assembly of Eucalyptus grandis.</title>
        <authorList>
            <person name="Myburg A."/>
            <person name="Grattapaglia D."/>
            <person name="Tuskan G."/>
            <person name="Hellsten U."/>
            <person name="Hayes R."/>
            <person name="Grimwood J."/>
            <person name="Jenkins J."/>
            <person name="Lindquist E."/>
            <person name="Tice H."/>
            <person name="Bauer D."/>
            <person name="Goodstein D."/>
            <person name="Dubchak I."/>
            <person name="Poliakov A."/>
            <person name="Mizrachi E."/>
            <person name="Kullan A."/>
            <person name="Hussey S."/>
            <person name="Pinard D."/>
            <person name="Van D."/>
            <person name="Singh P."/>
            <person name="Van J."/>
            <person name="Silva-Junior O."/>
            <person name="Togawa R."/>
            <person name="Pappas M."/>
            <person name="Faria D."/>
            <person name="Sansaloni C."/>
            <person name="Petroli C."/>
            <person name="Yang X."/>
            <person name="Ranjan P."/>
            <person name="Tschaplinski T."/>
            <person name="Ye C."/>
            <person name="Li T."/>
            <person name="Sterck L."/>
            <person name="Vanneste K."/>
            <person name="Murat F."/>
            <person name="Soler M."/>
            <person name="Clemente H."/>
            <person name="Saidi N."/>
            <person name="Cassan-Wang H."/>
            <person name="Dunand C."/>
            <person name="Hefer C."/>
            <person name="Bornberg-Bauer E."/>
            <person name="Kersting A."/>
            <person name="Vining K."/>
            <person name="Amarasinghe V."/>
            <person name="Ranik M."/>
            <person name="Naithani S."/>
            <person name="Elser J."/>
            <person name="Boyd A."/>
            <person name="Liston A."/>
            <person name="Spatafora J."/>
            <person name="Dharmwardhana P."/>
            <person name="Raja R."/>
            <person name="Sullivan C."/>
            <person name="Romanel E."/>
            <person name="Alves-Ferreira M."/>
            <person name="Kulheim C."/>
            <person name="Foley W."/>
            <person name="Carocha V."/>
            <person name="Paiva J."/>
            <person name="Kudrna D."/>
            <person name="Brommonschenkel S."/>
            <person name="Pasquali G."/>
            <person name="Byrne M."/>
            <person name="Rigault P."/>
            <person name="Tibbits J."/>
            <person name="Spokevicius A."/>
            <person name="Jones R."/>
            <person name="Steane D."/>
            <person name="Vaillancourt R."/>
            <person name="Potts B."/>
            <person name="Joubert F."/>
            <person name="Barry K."/>
            <person name="Pappas G."/>
            <person name="Strauss S."/>
            <person name="Jaiswal P."/>
            <person name="Grima-Pettenati J."/>
            <person name="Salse J."/>
            <person name="Van D."/>
            <person name="Rokhsar D."/>
            <person name="Schmutz J."/>
        </authorList>
    </citation>
    <scope>NUCLEOTIDE SEQUENCE</scope>
    <source>
        <tissue evidence="6">Leaf extractions</tissue>
    </source>
</reference>
<dbReference type="InterPro" id="IPR003656">
    <property type="entry name" value="Znf_BED"/>
</dbReference>
<feature type="domain" description="BED-type" evidence="5">
    <location>
        <begin position="59"/>
        <end position="91"/>
    </location>
</feature>
<proteinExistence type="predicted"/>
<reference evidence="6" key="2">
    <citation type="journal article" date="2014" name="Nature">
        <title>The genome of Eucalyptus grandis.</title>
        <authorList>
            <person name="Myburg A.A."/>
            <person name="Grattapaglia D."/>
            <person name="Tuskan G.A."/>
            <person name="Hellsten U."/>
            <person name="Hayes R.D."/>
            <person name="Grimwood J."/>
            <person name="Jenkins J."/>
            <person name="Lindquist E."/>
            <person name="Tice H."/>
            <person name="Bauer D."/>
            <person name="Goodstein D.M."/>
            <person name="Dubchak I."/>
            <person name="Poliakov A."/>
            <person name="Mizrachi E."/>
            <person name="Kullan A.R."/>
            <person name="Hussey S.G."/>
            <person name="Pinard D."/>
            <person name="van der Merwe K."/>
            <person name="Singh P."/>
            <person name="van Jaarsveld I."/>
            <person name="Silva-Junior O.B."/>
            <person name="Togawa R.C."/>
            <person name="Pappas M.R."/>
            <person name="Faria D.A."/>
            <person name="Sansaloni C.P."/>
            <person name="Petroli C.D."/>
            <person name="Yang X."/>
            <person name="Ranjan P."/>
            <person name="Tschaplinski T.J."/>
            <person name="Ye C.Y."/>
            <person name="Li T."/>
            <person name="Sterck L."/>
            <person name="Vanneste K."/>
            <person name="Murat F."/>
            <person name="Soler M."/>
            <person name="Clemente H.S."/>
            <person name="Saidi N."/>
            <person name="Cassan-Wang H."/>
            <person name="Dunand C."/>
            <person name="Hefer C.A."/>
            <person name="Bornberg-Bauer E."/>
            <person name="Kersting A.R."/>
            <person name="Vining K."/>
            <person name="Amarasinghe V."/>
            <person name="Ranik M."/>
            <person name="Naithani S."/>
            <person name="Elser J."/>
            <person name="Boyd A.E."/>
            <person name="Liston A."/>
            <person name="Spatafora J.W."/>
            <person name="Dharmwardhana P."/>
            <person name="Raja R."/>
            <person name="Sullivan C."/>
            <person name="Romanel E."/>
            <person name="Alves-Ferreira M."/>
            <person name="Kulheim C."/>
            <person name="Foley W."/>
            <person name="Carocha V."/>
            <person name="Paiva J."/>
            <person name="Kudrna D."/>
            <person name="Brommonschenkel S.H."/>
            <person name="Pasquali G."/>
            <person name="Byrne M."/>
            <person name="Rigault P."/>
            <person name="Tibbits J."/>
            <person name="Spokevicius A."/>
            <person name="Jones R.C."/>
            <person name="Steane D.A."/>
            <person name="Vaillancourt R.E."/>
            <person name="Potts B.M."/>
            <person name="Joubert F."/>
            <person name="Barry K."/>
            <person name="Pappas G.J."/>
            <person name="Strauss S.H."/>
            <person name="Jaiswal P."/>
            <person name="Grima-Pettenati J."/>
            <person name="Salse J."/>
            <person name="Van de Peer Y."/>
            <person name="Rokhsar D.S."/>
            <person name="Schmutz J."/>
        </authorList>
    </citation>
    <scope>NUCLEOTIDE SEQUENCE</scope>
    <source>
        <tissue evidence="6">Leaf extractions</tissue>
    </source>
</reference>
<reference evidence="7" key="1">
    <citation type="submission" date="2013-07" db="EMBL/GenBank/DDBJ databases">
        <title>The genome of Eucalyptus grandis.</title>
        <authorList>
            <person name="Schmutz J."/>
            <person name="Hayes R."/>
            <person name="Myburg A."/>
            <person name="Tuskan G."/>
            <person name="Grattapaglia D."/>
            <person name="Rokhsar D.S."/>
        </authorList>
    </citation>
    <scope>NUCLEOTIDE SEQUENCE</scope>
    <source>
        <tissue evidence="7">Leaf extractions</tissue>
    </source>
</reference>
<evidence type="ECO:0000313" key="7">
    <source>
        <dbReference type="EMBL" id="KCW44620.1"/>
    </source>
</evidence>
<protein>
    <recommendedName>
        <fullName evidence="5">BED-type domain-containing protein</fullName>
    </recommendedName>
</protein>
<feature type="region of interest" description="Disordered" evidence="4">
    <location>
        <begin position="253"/>
        <end position="288"/>
    </location>
</feature>
<evidence type="ECO:0000256" key="3">
    <source>
        <dbReference type="ARBA" id="ARBA00022833"/>
    </source>
</evidence>
<evidence type="ECO:0000256" key="2">
    <source>
        <dbReference type="ARBA" id="ARBA00022771"/>
    </source>
</evidence>
<dbReference type="Proteomes" id="UP000030711">
    <property type="component" value="Unassembled WGS sequence"/>
</dbReference>
<dbReference type="PANTHER" id="PTHR46951:SF2">
    <property type="entry name" value="BED-TYPE DOMAIN-CONTAINING PROTEIN"/>
    <property type="match status" value="1"/>
</dbReference>
<dbReference type="GO" id="GO:0003677">
    <property type="term" value="F:DNA binding"/>
    <property type="evidence" value="ECO:0007669"/>
    <property type="project" value="InterPro"/>
</dbReference>
<evidence type="ECO:0000313" key="8">
    <source>
        <dbReference type="Proteomes" id="UP000030711"/>
    </source>
</evidence>
<dbReference type="Gramene" id="KCW44620">
    <property type="protein sequence ID" value="KCW44620"/>
    <property type="gene ID" value="EUGRSUZ_L01859"/>
</dbReference>
<gene>
    <name evidence="7" type="ORF">EUGRSUZ_L01859</name>
</gene>
<dbReference type="GO" id="GO:0008270">
    <property type="term" value="F:zinc ion binding"/>
    <property type="evidence" value="ECO:0007669"/>
    <property type="project" value="UniProtKB-KW"/>
</dbReference>
<feature type="compositionally biased region" description="Polar residues" evidence="4">
    <location>
        <begin position="253"/>
        <end position="263"/>
    </location>
</feature>
<evidence type="ECO:0000256" key="1">
    <source>
        <dbReference type="ARBA" id="ARBA00022723"/>
    </source>
</evidence>
<evidence type="ECO:0000259" key="5">
    <source>
        <dbReference type="Pfam" id="PF02892"/>
    </source>
</evidence>
<dbReference type="EMBL" id="KK199164">
    <property type="protein sequence ID" value="KCW44620.1"/>
    <property type="molecule type" value="Genomic_DNA"/>
</dbReference>
<evidence type="ECO:0000256" key="4">
    <source>
        <dbReference type="SAM" id="MobiDB-lite"/>
    </source>
</evidence>
<keyword evidence="8" id="KW-1185">Reference proteome</keyword>
<reference evidence="6" key="4">
    <citation type="submission" date="2023-07" db="EMBL/GenBank/DDBJ databases">
        <authorList>
            <person name="Myburg A.A."/>
            <person name="Grattapaglia D."/>
            <person name="Tuskan G.A."/>
            <person name="Hellsten U."/>
            <person name="Hayes R.D."/>
            <person name="Grimwood J."/>
            <person name="Jenkins J."/>
            <person name="Lindquist E."/>
            <person name="Tice H."/>
            <person name="Bauer D."/>
            <person name="Goodstein D.M."/>
            <person name="Dubchak I."/>
            <person name="Poliakov A."/>
            <person name="Mizrachi E."/>
            <person name="Kullan A.R."/>
            <person name="Hussey S.G."/>
            <person name="Pinard D."/>
            <person name="Van D.M."/>
            <person name="Singh P."/>
            <person name="Van J.I."/>
            <person name="Silva-Junior O.B."/>
            <person name="Togawa R.C."/>
            <person name="Pappas M.R."/>
            <person name="Faria D.A."/>
            <person name="Sansaloni C.P."/>
            <person name="Petroli C.D."/>
            <person name="Yang X."/>
            <person name="Ranjan P."/>
            <person name="Tschaplinski T.J."/>
            <person name="Ye C.Y."/>
            <person name="Li T."/>
            <person name="Sterck L."/>
            <person name="Vanneste K."/>
            <person name="Murat F."/>
            <person name="Soler M."/>
            <person name="Clemente H.S."/>
            <person name="Saidi N."/>
            <person name="Cassan-Wang H."/>
            <person name="Dunand C."/>
            <person name="Hefer C.A."/>
            <person name="Bornberg-Bauer E."/>
            <person name="Kersting A.R."/>
            <person name="Vining K."/>
            <person name="Amarasinghe V."/>
            <person name="Ranik M."/>
            <person name="Naithani S."/>
            <person name="Elser J."/>
            <person name="Boyd A.E."/>
            <person name="Liston A."/>
            <person name="Spatafora J.W."/>
            <person name="Dharmwardhana P."/>
            <person name="Raja R."/>
            <person name="Sullivan C."/>
            <person name="Romanel E."/>
            <person name="Alves-Ferreira M."/>
            <person name="Kulheim C."/>
            <person name="Foley W."/>
            <person name="Carocha V."/>
            <person name="Paiva J."/>
            <person name="Kudrna D."/>
            <person name="Brommonschenkel S.H."/>
            <person name="Pasquali G."/>
            <person name="Byrne M."/>
            <person name="Rigault P."/>
            <person name="Tibbits J."/>
            <person name="Spokevicius A."/>
            <person name="Jones R.C."/>
            <person name="Steane D.A."/>
            <person name="Vaillancourt R.E."/>
            <person name="Potts B.M."/>
            <person name="Joubert F."/>
            <person name="Barry K."/>
            <person name="Pappas G.J."/>
            <person name="Strauss S.H."/>
            <person name="Jaiswal P."/>
            <person name="Grima-Pettenati J."/>
            <person name="Salse J."/>
            <person name="Van D.P."/>
            <person name="Rokhsar D.S."/>
            <person name="Schmutz J."/>
        </authorList>
    </citation>
    <scope>NUCLEOTIDE SEQUENCE</scope>
    <source>
        <tissue evidence="6">Leaf extractions</tissue>
    </source>
</reference>
<keyword evidence="2" id="KW-0863">Zinc-finger</keyword>
<sequence length="288" mass="33250">MDSMRNEGLKDLNVVHIWIYFGFFLAGNDLVKIQRYSDSPHLLVDNRDDKMPRVEDIAWKFVIRQGKKWRCPYCKNEYSGSVTRVKSHFRKQPKEGIAACTKVPEHISTLMELLQNQVHNKDDIAWKFVDRLEENKWRCHQCREEFCGDVTGVKGHLLGVPNERISICMEVPDHVRTLMRSSLDEVAEEESRGTNGQSSTEPQSRHMPAQADVAEEESRDANSQFFPEPQRPLLSPEIFSPNSLEQWVQSMTMTDIGVNSDQRSQPEREFHQSSTMPSQVQNSHGMSM</sequence>
<organism evidence="7">
    <name type="scientific">Eucalyptus grandis</name>
    <name type="common">Flooded gum</name>
    <dbReference type="NCBI Taxonomy" id="71139"/>
    <lineage>
        <taxon>Eukaryota</taxon>
        <taxon>Viridiplantae</taxon>
        <taxon>Streptophyta</taxon>
        <taxon>Embryophyta</taxon>
        <taxon>Tracheophyta</taxon>
        <taxon>Spermatophyta</taxon>
        <taxon>Magnoliopsida</taxon>
        <taxon>eudicotyledons</taxon>
        <taxon>Gunneridae</taxon>
        <taxon>Pentapetalae</taxon>
        <taxon>rosids</taxon>
        <taxon>malvids</taxon>
        <taxon>Myrtales</taxon>
        <taxon>Myrtaceae</taxon>
        <taxon>Myrtoideae</taxon>
        <taxon>Eucalypteae</taxon>
        <taxon>Eucalyptus</taxon>
    </lineage>
</organism>
<accession>A0A058ZU97</accession>
<evidence type="ECO:0000313" key="6">
    <source>
        <dbReference type="EMBL" id="KAK2632212.1"/>
    </source>
</evidence>
<keyword evidence="3" id="KW-0862">Zinc</keyword>
<feature type="compositionally biased region" description="Polar residues" evidence="4">
    <location>
        <begin position="272"/>
        <end position="288"/>
    </location>
</feature>
<dbReference type="PANTHER" id="PTHR46951">
    <property type="entry name" value="BED-TYPE DOMAIN-CONTAINING PROTEIN"/>
    <property type="match status" value="1"/>
</dbReference>
<dbReference type="Pfam" id="PF02892">
    <property type="entry name" value="zf-BED"/>
    <property type="match status" value="1"/>
</dbReference>
<feature type="compositionally biased region" description="Polar residues" evidence="4">
    <location>
        <begin position="193"/>
        <end position="202"/>
    </location>
</feature>
<feature type="region of interest" description="Disordered" evidence="4">
    <location>
        <begin position="184"/>
        <end position="237"/>
    </location>
</feature>
<name>A0A058ZU97_EUCGR</name>
<dbReference type="AlphaFoldDB" id="A0A058ZU97"/>
<dbReference type="InParanoid" id="A0A058ZU97"/>
<dbReference type="EMBL" id="MU848648">
    <property type="protein sequence ID" value="KAK2632212.1"/>
    <property type="molecule type" value="Genomic_DNA"/>
</dbReference>